<keyword evidence="4" id="KW-1185">Reference proteome</keyword>
<protein>
    <recommendedName>
        <fullName evidence="2">PH domain-containing protein</fullName>
    </recommendedName>
</protein>
<evidence type="ECO:0000259" key="2">
    <source>
        <dbReference type="PROSITE" id="PS50003"/>
    </source>
</evidence>
<accession>A0A9P6FRI9</accession>
<dbReference type="EMBL" id="JAABOA010002275">
    <property type="protein sequence ID" value="KAF9580112.1"/>
    <property type="molecule type" value="Genomic_DNA"/>
</dbReference>
<feature type="compositionally biased region" description="Polar residues" evidence="1">
    <location>
        <begin position="673"/>
        <end position="698"/>
    </location>
</feature>
<dbReference type="InterPro" id="IPR035999">
    <property type="entry name" value="Sec7_dom_sf"/>
</dbReference>
<dbReference type="Pfam" id="PF01369">
    <property type="entry name" value="Sec7"/>
    <property type="match status" value="1"/>
</dbReference>
<dbReference type="Gene3D" id="2.30.29.30">
    <property type="entry name" value="Pleckstrin-homology domain (PH domain)/Phosphotyrosine-binding domain (PTB)"/>
    <property type="match status" value="1"/>
</dbReference>
<dbReference type="SUPFAM" id="SSF50729">
    <property type="entry name" value="PH domain-like"/>
    <property type="match status" value="1"/>
</dbReference>
<dbReference type="InterPro" id="IPR001849">
    <property type="entry name" value="PH_domain"/>
</dbReference>
<feature type="region of interest" description="Disordered" evidence="1">
    <location>
        <begin position="934"/>
        <end position="980"/>
    </location>
</feature>
<dbReference type="GO" id="GO:0005085">
    <property type="term" value="F:guanyl-nucleotide exchange factor activity"/>
    <property type="evidence" value="ECO:0007669"/>
    <property type="project" value="InterPro"/>
</dbReference>
<dbReference type="PROSITE" id="PS50003">
    <property type="entry name" value="PH_DOMAIN"/>
    <property type="match status" value="1"/>
</dbReference>
<evidence type="ECO:0000256" key="1">
    <source>
        <dbReference type="SAM" id="MobiDB-lite"/>
    </source>
</evidence>
<dbReference type="InterPro" id="IPR041681">
    <property type="entry name" value="PH_9"/>
</dbReference>
<reference evidence="3" key="1">
    <citation type="journal article" date="2020" name="Fungal Divers.">
        <title>Resolving the Mortierellaceae phylogeny through synthesis of multi-gene phylogenetics and phylogenomics.</title>
        <authorList>
            <person name="Vandepol N."/>
            <person name="Liber J."/>
            <person name="Desiro A."/>
            <person name="Na H."/>
            <person name="Kennedy M."/>
            <person name="Barry K."/>
            <person name="Grigoriev I.V."/>
            <person name="Miller A.N."/>
            <person name="O'Donnell K."/>
            <person name="Stajich J.E."/>
            <person name="Bonito G."/>
        </authorList>
    </citation>
    <scope>NUCLEOTIDE SEQUENCE</scope>
    <source>
        <strain evidence="3">KOD1015</strain>
    </source>
</reference>
<dbReference type="GO" id="GO:0032012">
    <property type="term" value="P:regulation of ARF protein signal transduction"/>
    <property type="evidence" value="ECO:0007669"/>
    <property type="project" value="InterPro"/>
</dbReference>
<comment type="caution">
    <text evidence="3">The sequence shown here is derived from an EMBL/GenBank/DDBJ whole genome shotgun (WGS) entry which is preliminary data.</text>
</comment>
<name>A0A9P6FRI9_9FUNG</name>
<evidence type="ECO:0000313" key="3">
    <source>
        <dbReference type="EMBL" id="KAF9580112.1"/>
    </source>
</evidence>
<dbReference type="InterPro" id="IPR023394">
    <property type="entry name" value="Sec7_C_sf"/>
</dbReference>
<feature type="region of interest" description="Disordered" evidence="1">
    <location>
        <begin position="648"/>
        <end position="724"/>
    </location>
</feature>
<feature type="region of interest" description="Disordered" evidence="1">
    <location>
        <begin position="571"/>
        <end position="599"/>
    </location>
</feature>
<dbReference type="SUPFAM" id="SSF48425">
    <property type="entry name" value="Sec7 domain"/>
    <property type="match status" value="1"/>
</dbReference>
<dbReference type="Gene3D" id="1.10.1000.11">
    <property type="entry name" value="Arf Nucleotide-binding Site Opener,domain 2"/>
    <property type="match status" value="1"/>
</dbReference>
<proteinExistence type="predicted"/>
<feature type="region of interest" description="Disordered" evidence="1">
    <location>
        <begin position="745"/>
        <end position="767"/>
    </location>
</feature>
<organism evidence="3 4">
    <name type="scientific">Lunasporangiospora selenospora</name>
    <dbReference type="NCBI Taxonomy" id="979761"/>
    <lineage>
        <taxon>Eukaryota</taxon>
        <taxon>Fungi</taxon>
        <taxon>Fungi incertae sedis</taxon>
        <taxon>Mucoromycota</taxon>
        <taxon>Mortierellomycotina</taxon>
        <taxon>Mortierellomycetes</taxon>
        <taxon>Mortierellales</taxon>
        <taxon>Mortierellaceae</taxon>
        <taxon>Lunasporangiospora</taxon>
    </lineage>
</organism>
<feature type="compositionally biased region" description="Low complexity" evidence="1">
    <location>
        <begin position="746"/>
        <end position="767"/>
    </location>
</feature>
<dbReference type="Pfam" id="PF15410">
    <property type="entry name" value="PH_9"/>
    <property type="match status" value="1"/>
</dbReference>
<evidence type="ECO:0000313" key="4">
    <source>
        <dbReference type="Proteomes" id="UP000780801"/>
    </source>
</evidence>
<dbReference type="OrthoDB" id="430364at2759"/>
<dbReference type="Proteomes" id="UP000780801">
    <property type="component" value="Unassembled WGS sequence"/>
</dbReference>
<sequence length="980" mass="108128">MLLHTDAHNKNVRHKMSKEQYVKQAKSIEGVNTVPADILEVLYDNIIYLKFVYAEDEMDVDGQRMAEVQPPSGLWFNRRRAASNQRMHVSKTLTPLLFAALKGSIAHLAPDLSDLIPFRWPYYWKGTIEMVDNVQINNQFTKAPVASIPGLRSRRYSHSQDFGVSGTQPRSPGQQYPSETMEKYDSDLREILADREMDEQWNTKQDWGVKTACPSEGSAELKIVKYGILSRKIDLENGRKSTVRGWRELGVILSGSQLLFFTDVSWFHQQRNIHVGFNPEAPPEEDGYFSTVISSGMPPIPQALISTLDSIAIVDSSYQKYRHVFRLACPNGKQYLFRAESEHQMNDWMAKINYASAFKTVGVRLRSYRVSWASDVMWVKDEQGRHQLRRRHRSNQDQQKEPLDARARLIVAKIRDIDRQINICSASLAAELRLARGLEVMIPLQNTTRQKIVQSATVVGKKLRHLMLERTKLDCFRTILERDMAVVPAPMLGSNPCCHHGMGLGVHIDGSMSGTAPCGHPSCISEGSSGYAASLDHSVTPITPSNASFSPDRDIGKATTSFSNISSVTSQWSEKEEILESNNGMGGEESSGKAKPKLKLPEFHRSVSENALDEQSTARSRRTTDIPLGPLAIQAAIIDAARGNVVGVSSTMSSPDPSQYQDTQGSPVHHSQRAQTAASSPLHNQSLLTPESPTSQVAARSRALSMPGQRPSRMPRTVSIYSSSSQTASRLKRIIEQGLGHFKWKASSSTSSPVTSPSSPLSSGPSVLAPSALDYESATDDPTVASCNSASSRIVDTVPIISDDSGKTGSSLDVGLQVPYGILATGKPKAAIIPLVQEPTGMDTLDTTENQAYNKHRSGIDGKLRRQSVMEAFIGYGAADRRMDSETLLDDSEDEVIIDNPRPPPQHDSTASSGTLLEHSYVMMAKEDYTPDLHSLSDAEIEPSNSIIEHHDKESHLNLSQDTPSLSLTVDSDESWQKIP</sequence>
<feature type="region of interest" description="Disordered" evidence="1">
    <location>
        <begin position="159"/>
        <end position="179"/>
    </location>
</feature>
<dbReference type="InterPro" id="IPR011993">
    <property type="entry name" value="PH-like_dom_sf"/>
</dbReference>
<dbReference type="AlphaFoldDB" id="A0A9P6FRI9"/>
<dbReference type="InterPro" id="IPR000904">
    <property type="entry name" value="Sec7_dom"/>
</dbReference>
<feature type="compositionally biased region" description="Polar residues" evidence="1">
    <location>
        <begin position="957"/>
        <end position="970"/>
    </location>
</feature>
<feature type="domain" description="PH" evidence="2">
    <location>
        <begin position="222"/>
        <end position="357"/>
    </location>
</feature>
<feature type="compositionally biased region" description="Polar residues" evidence="1">
    <location>
        <begin position="159"/>
        <end position="178"/>
    </location>
</feature>
<dbReference type="SMART" id="SM00233">
    <property type="entry name" value="PH"/>
    <property type="match status" value="1"/>
</dbReference>
<feature type="compositionally biased region" description="Polar residues" evidence="1">
    <location>
        <begin position="648"/>
        <end position="666"/>
    </location>
</feature>
<gene>
    <name evidence="3" type="ORF">BGW38_003370</name>
</gene>